<name>A0A061FBZ1_THECC</name>
<dbReference type="PANTHER" id="PTHR47723">
    <property type="entry name" value="OS05G0353850 PROTEIN"/>
    <property type="match status" value="1"/>
</dbReference>
<protein>
    <recommendedName>
        <fullName evidence="1">RNase H type-1 domain-containing protein</fullName>
    </recommendedName>
</protein>
<dbReference type="CDD" id="cd06222">
    <property type="entry name" value="RNase_H_like"/>
    <property type="match status" value="1"/>
</dbReference>
<dbReference type="PANTHER" id="PTHR47723:SF22">
    <property type="entry name" value="RNASE H TYPE-1 DOMAIN-CONTAINING PROTEIN"/>
    <property type="match status" value="1"/>
</dbReference>
<dbReference type="InterPro" id="IPR036397">
    <property type="entry name" value="RNaseH_sf"/>
</dbReference>
<reference evidence="2 3" key="1">
    <citation type="journal article" date="2013" name="Genome Biol.">
        <title>The genome sequence of the most widely cultivated cacao type and its use to identify candidate genes regulating pod color.</title>
        <authorList>
            <person name="Motamayor J.C."/>
            <person name="Mockaitis K."/>
            <person name="Schmutz J."/>
            <person name="Haiminen N."/>
            <person name="Iii D.L."/>
            <person name="Cornejo O."/>
            <person name="Findley S.D."/>
            <person name="Zheng P."/>
            <person name="Utro F."/>
            <person name="Royaert S."/>
            <person name="Saski C."/>
            <person name="Jenkins J."/>
            <person name="Podicheti R."/>
            <person name="Zhao M."/>
            <person name="Scheffler B.E."/>
            <person name="Stack J.C."/>
            <person name="Feltus F.A."/>
            <person name="Mustiga G.M."/>
            <person name="Amores F."/>
            <person name="Phillips W."/>
            <person name="Marelli J.P."/>
            <person name="May G.D."/>
            <person name="Shapiro H."/>
            <person name="Ma J."/>
            <person name="Bustamante C.D."/>
            <person name="Schnell R.J."/>
            <person name="Main D."/>
            <person name="Gilbert D."/>
            <person name="Parida L."/>
            <person name="Kuhn D.N."/>
        </authorList>
    </citation>
    <scope>NUCLEOTIDE SEQUENCE [LARGE SCALE GENOMIC DNA]</scope>
    <source>
        <strain evidence="3">cv. Matina 1-6</strain>
    </source>
</reference>
<dbReference type="GO" id="GO:0003676">
    <property type="term" value="F:nucleic acid binding"/>
    <property type="evidence" value="ECO:0007669"/>
    <property type="project" value="InterPro"/>
</dbReference>
<proteinExistence type="predicted"/>
<dbReference type="HOGENOM" id="CLU_000680_21_1_1"/>
<dbReference type="InParanoid" id="A0A061FBZ1"/>
<gene>
    <name evidence="2" type="ORF">TCM_033490</name>
</gene>
<dbReference type="InterPro" id="IPR053151">
    <property type="entry name" value="RNase_H-like"/>
</dbReference>
<evidence type="ECO:0000313" key="3">
    <source>
        <dbReference type="Proteomes" id="UP000026915"/>
    </source>
</evidence>
<dbReference type="InterPro" id="IPR012337">
    <property type="entry name" value="RNaseH-like_sf"/>
</dbReference>
<dbReference type="GO" id="GO:0004523">
    <property type="term" value="F:RNA-DNA hybrid ribonuclease activity"/>
    <property type="evidence" value="ECO:0007669"/>
    <property type="project" value="InterPro"/>
</dbReference>
<accession>A0A061FBZ1</accession>
<dbReference type="InterPro" id="IPR044730">
    <property type="entry name" value="RNase_H-like_dom_plant"/>
</dbReference>
<sequence>MMTYPHIGDVGIMICPVFGEVYGMIKPRIAVWGKAKWLELKISVDNVFVFRNPASICLAQKSDKFSKEDNWVASQIDWVKFNVDGASAGNPGKVGIGGVLWDGRGELITKFSKQVGVCDANHAEMLAIREALPLVFQIFKKISIQIMG</sequence>
<dbReference type="InterPro" id="IPR002156">
    <property type="entry name" value="RNaseH_domain"/>
</dbReference>
<dbReference type="EMBL" id="CM001885">
    <property type="protein sequence ID" value="EOY14207.1"/>
    <property type="molecule type" value="Genomic_DNA"/>
</dbReference>
<dbReference type="PROSITE" id="PS50879">
    <property type="entry name" value="RNASE_H_1"/>
    <property type="match status" value="1"/>
</dbReference>
<dbReference type="Gramene" id="EOY14207">
    <property type="protein sequence ID" value="EOY14207"/>
    <property type="gene ID" value="TCM_033490"/>
</dbReference>
<dbReference type="Gene3D" id="3.30.420.10">
    <property type="entry name" value="Ribonuclease H-like superfamily/Ribonuclease H"/>
    <property type="match status" value="1"/>
</dbReference>
<evidence type="ECO:0000259" key="1">
    <source>
        <dbReference type="PROSITE" id="PS50879"/>
    </source>
</evidence>
<organism evidence="2 3">
    <name type="scientific">Theobroma cacao</name>
    <name type="common">Cacao</name>
    <name type="synonym">Cocoa</name>
    <dbReference type="NCBI Taxonomy" id="3641"/>
    <lineage>
        <taxon>Eukaryota</taxon>
        <taxon>Viridiplantae</taxon>
        <taxon>Streptophyta</taxon>
        <taxon>Embryophyta</taxon>
        <taxon>Tracheophyta</taxon>
        <taxon>Spermatophyta</taxon>
        <taxon>Magnoliopsida</taxon>
        <taxon>eudicotyledons</taxon>
        <taxon>Gunneridae</taxon>
        <taxon>Pentapetalae</taxon>
        <taxon>rosids</taxon>
        <taxon>malvids</taxon>
        <taxon>Malvales</taxon>
        <taxon>Malvaceae</taxon>
        <taxon>Byttnerioideae</taxon>
        <taxon>Theobroma</taxon>
    </lineage>
</organism>
<keyword evidence="3" id="KW-1185">Reference proteome</keyword>
<dbReference type="AlphaFoldDB" id="A0A061FBZ1"/>
<dbReference type="Proteomes" id="UP000026915">
    <property type="component" value="Chromosome 7"/>
</dbReference>
<feature type="domain" description="RNase H type-1" evidence="1">
    <location>
        <begin position="75"/>
        <end position="148"/>
    </location>
</feature>
<evidence type="ECO:0000313" key="2">
    <source>
        <dbReference type="EMBL" id="EOY14207.1"/>
    </source>
</evidence>
<dbReference type="SUPFAM" id="SSF53098">
    <property type="entry name" value="Ribonuclease H-like"/>
    <property type="match status" value="1"/>
</dbReference>